<evidence type="ECO:0000313" key="2">
    <source>
        <dbReference type="EMBL" id="ASV72792.1"/>
    </source>
</evidence>
<dbReference type="AlphaFoldDB" id="A0A286RA03"/>
<dbReference type="KEGG" id="ttf:THTE_0190"/>
<organism evidence="2 3">
    <name type="scientific">Thermogutta terrifontis</name>
    <dbReference type="NCBI Taxonomy" id="1331910"/>
    <lineage>
        <taxon>Bacteria</taxon>
        <taxon>Pseudomonadati</taxon>
        <taxon>Planctomycetota</taxon>
        <taxon>Planctomycetia</taxon>
        <taxon>Pirellulales</taxon>
        <taxon>Thermoguttaceae</taxon>
        <taxon>Thermogutta</taxon>
    </lineage>
</organism>
<dbReference type="Proteomes" id="UP000215086">
    <property type="component" value="Chromosome"/>
</dbReference>
<sequence length="309" mass="33181">MHVVEGAPPGRGNSRIAPTMSEGPACQVRFFGGPRLSGPPLGKTRLSGPSFNVRSSAPLQRGLKSRAESGAKAPHSIQCGDLSPLFSEGFSLHNLTVDPDVNGVPVGWKPFLQSMQWMDAFTVSNRDAFNYSGHDKRAPPRVHWTPWKALLPVGAIHELPLQCRRDPLVGSDEHRLMTHAASPGTTSVPLRNFGGTPLGGTCLSGPFFRRAPLVGAASWKDPLVGSVIQRSIVRSAAAGTEVPRGKRGQSPALHTVRRFMECGDLSPLFSEGFSLHNLTVDANVNRVPAVVEAVPAIHVMDRRVYGVQS</sequence>
<feature type="region of interest" description="Disordered" evidence="1">
    <location>
        <begin position="31"/>
        <end position="75"/>
    </location>
</feature>
<protein>
    <submittedName>
        <fullName evidence="2">Uncharacterized protein</fullName>
    </submittedName>
</protein>
<proteinExistence type="predicted"/>
<name>A0A286RA03_9BACT</name>
<feature type="compositionally biased region" description="Polar residues" evidence="1">
    <location>
        <begin position="47"/>
        <end position="58"/>
    </location>
</feature>
<gene>
    <name evidence="2" type="ORF">THTE_0190</name>
</gene>
<reference evidence="2 3" key="1">
    <citation type="journal article" name="Front. Microbiol.">
        <title>Sugar Metabolism of the First Thermophilic Planctomycete Thermogutta terrifontis: Comparative Genomic and Transcriptomic Approaches.</title>
        <authorList>
            <person name="Elcheninov A.G."/>
            <person name="Menzel P."/>
            <person name="Gudbergsdottir S.R."/>
            <person name="Slesarev A.I."/>
            <person name="Kadnikov V.V."/>
            <person name="Krogh A."/>
            <person name="Bonch-Osmolovskaya E.A."/>
            <person name="Peng X."/>
            <person name="Kublanov I.V."/>
        </authorList>
    </citation>
    <scope>NUCLEOTIDE SEQUENCE [LARGE SCALE GENOMIC DNA]</scope>
    <source>
        <strain evidence="2 3">R1</strain>
    </source>
</reference>
<keyword evidence="3" id="KW-1185">Reference proteome</keyword>
<evidence type="ECO:0000256" key="1">
    <source>
        <dbReference type="SAM" id="MobiDB-lite"/>
    </source>
</evidence>
<evidence type="ECO:0000313" key="3">
    <source>
        <dbReference type="Proteomes" id="UP000215086"/>
    </source>
</evidence>
<dbReference type="EMBL" id="CP018477">
    <property type="protein sequence ID" value="ASV72792.1"/>
    <property type="molecule type" value="Genomic_DNA"/>
</dbReference>
<accession>A0A286RA03</accession>